<dbReference type="InterPro" id="IPR028457">
    <property type="entry name" value="ABI"/>
</dbReference>
<keyword evidence="5" id="KW-1185">Reference proteome</keyword>
<organism evidence="4 5">
    <name type="scientific">Arachis hypogaea</name>
    <name type="common">Peanut</name>
    <dbReference type="NCBI Taxonomy" id="3818"/>
    <lineage>
        <taxon>Eukaryota</taxon>
        <taxon>Viridiplantae</taxon>
        <taxon>Streptophyta</taxon>
        <taxon>Embryophyta</taxon>
        <taxon>Tracheophyta</taxon>
        <taxon>Spermatophyta</taxon>
        <taxon>Magnoliopsida</taxon>
        <taxon>eudicotyledons</taxon>
        <taxon>Gunneridae</taxon>
        <taxon>Pentapetalae</taxon>
        <taxon>rosids</taxon>
        <taxon>fabids</taxon>
        <taxon>Fabales</taxon>
        <taxon>Fabaceae</taxon>
        <taxon>Papilionoideae</taxon>
        <taxon>50 kb inversion clade</taxon>
        <taxon>dalbergioids sensu lato</taxon>
        <taxon>Dalbergieae</taxon>
        <taxon>Pterocarpus clade</taxon>
        <taxon>Arachis</taxon>
    </lineage>
</organism>
<comment type="similarity">
    <text evidence="1">Belongs to the ABI family.</text>
</comment>
<dbReference type="STRING" id="3818.A0A445A2V2"/>
<evidence type="ECO:0000313" key="4">
    <source>
        <dbReference type="EMBL" id="RYR20773.1"/>
    </source>
</evidence>
<protein>
    <recommendedName>
        <fullName evidence="6">Protein ABIL5</fullName>
    </recommendedName>
</protein>
<comment type="function">
    <text evidence="2">Involved in regulation of actin and microtubule organization. Part of a WAVE complex that activates the Arp2/3 complex.</text>
</comment>
<evidence type="ECO:0000256" key="3">
    <source>
        <dbReference type="SAM" id="MobiDB-lite"/>
    </source>
</evidence>
<comment type="caution">
    <text evidence="4">The sequence shown here is derived from an EMBL/GenBank/DDBJ whole genome shotgun (WGS) entry which is preliminary data.</text>
</comment>
<dbReference type="AlphaFoldDB" id="A0A445A2V2"/>
<proteinExistence type="inferred from homology"/>
<feature type="region of interest" description="Disordered" evidence="3">
    <location>
        <begin position="169"/>
        <end position="199"/>
    </location>
</feature>
<dbReference type="EMBL" id="SDMP01000013">
    <property type="protein sequence ID" value="RYR20773.1"/>
    <property type="molecule type" value="Genomic_DNA"/>
</dbReference>
<evidence type="ECO:0000256" key="2">
    <source>
        <dbReference type="ARBA" id="ARBA00025223"/>
    </source>
</evidence>
<evidence type="ECO:0000256" key="1">
    <source>
        <dbReference type="ARBA" id="ARBA00010020"/>
    </source>
</evidence>
<dbReference type="Gene3D" id="6.10.140.1620">
    <property type="match status" value="1"/>
</dbReference>
<dbReference type="Proteomes" id="UP000289738">
    <property type="component" value="Chromosome B03"/>
</dbReference>
<accession>A0A445A2V2</accession>
<dbReference type="PANTHER" id="PTHR10460:SF11">
    <property type="entry name" value="PROTEIN ABIL5-RELATED"/>
    <property type="match status" value="1"/>
</dbReference>
<name>A0A445A2V2_ARAHY</name>
<evidence type="ECO:0008006" key="6">
    <source>
        <dbReference type="Google" id="ProtNLM"/>
    </source>
</evidence>
<reference evidence="4 5" key="1">
    <citation type="submission" date="2019-01" db="EMBL/GenBank/DDBJ databases">
        <title>Sequencing of cultivated peanut Arachis hypogaea provides insights into genome evolution and oil improvement.</title>
        <authorList>
            <person name="Chen X."/>
        </authorList>
    </citation>
    <scope>NUCLEOTIDE SEQUENCE [LARGE SCALE GENOMIC DNA]</scope>
    <source>
        <strain evidence="5">cv. Fuhuasheng</strain>
        <tissue evidence="4">Leaves</tissue>
    </source>
</reference>
<dbReference type="PANTHER" id="PTHR10460">
    <property type="entry name" value="ABL INTERACTOR FAMILY MEMBER"/>
    <property type="match status" value="1"/>
</dbReference>
<sequence>MGPITDAGLGSSKSKRPIIGTFTERVSNCIMEMNLNSCSYENPSQAEERVEEIMHFDESLKELRALRSQLHDAAEYCEATFLNSKERSIVVENTKDYIRKTMVTVVDHLGNVSAKLDGLISQTNAFSEAESRVQCLKQRLLSCEQYAHTTGLSKMQFCDNVKRYHKRYLSSPPSLERSNKDKLRDSESQNPPKTEEKHVPEALVDLPLFMYTCKPCPASKLKQTTASNKGHHNLATVVPVQDGLEVLTKVPNSSFHFHSTQKVGRHRRSSHGSDLLWRMRRSRRIQ</sequence>
<gene>
    <name evidence="4" type="ORF">Ahy_B03g066006</name>
</gene>
<feature type="compositionally biased region" description="Basic and acidic residues" evidence="3">
    <location>
        <begin position="177"/>
        <end position="199"/>
    </location>
</feature>
<evidence type="ECO:0000313" key="5">
    <source>
        <dbReference type="Proteomes" id="UP000289738"/>
    </source>
</evidence>